<dbReference type="RefSeq" id="WP_002851952.1">
    <property type="nucleotide sequence ID" value="NZ_ADKM02000122.1"/>
</dbReference>
<comment type="caution">
    <text evidence="1">The sequence shown here is derived from an EMBL/GenBank/DDBJ whole genome shotgun (WGS) entry which is preliminary data.</text>
</comment>
<dbReference type="eggNOG" id="ENOG503418V">
    <property type="taxonomic scope" value="Bacteria"/>
</dbReference>
<organism evidence="1 2">
    <name type="scientific">Ruminococcus albus 8</name>
    <dbReference type="NCBI Taxonomy" id="246199"/>
    <lineage>
        <taxon>Bacteria</taxon>
        <taxon>Bacillati</taxon>
        <taxon>Bacillota</taxon>
        <taxon>Clostridia</taxon>
        <taxon>Eubacteriales</taxon>
        <taxon>Oscillospiraceae</taxon>
        <taxon>Ruminococcus</taxon>
    </lineage>
</organism>
<accession>E9SFZ1</accession>
<evidence type="ECO:0000313" key="2">
    <source>
        <dbReference type="Proteomes" id="UP000004259"/>
    </source>
</evidence>
<gene>
    <name evidence="1" type="ORF">CUS_7712</name>
</gene>
<name>E9SFZ1_RUMAL</name>
<dbReference type="EMBL" id="ADKM02000122">
    <property type="protein sequence ID" value="EGC01711.1"/>
    <property type="molecule type" value="Genomic_DNA"/>
</dbReference>
<dbReference type="AlphaFoldDB" id="E9SFZ1"/>
<sequence length="203" mass="23873">MSGKANETITLFISKLSETTGYKYLKSSRSLKKTIGQIVFEVIFFSSKWNDDNNIEINADFRVSYKKYGAASTIHSIVAGKSFQSGKEYWYDISSKDKFEEILKYFEMELQTTAVDLSNRFDKDFKDACRYLLEEKFSEYHVFFDFLIDVLGEESVMYRVNEFIEQLSDSDKQQIVDYKKGVRNKSWMLNRSNMRFVVDNGYI</sequence>
<keyword evidence="2" id="KW-1185">Reference proteome</keyword>
<dbReference type="Proteomes" id="UP000004259">
    <property type="component" value="Unassembled WGS sequence"/>
</dbReference>
<protein>
    <submittedName>
        <fullName evidence="1">Conserved domain protein</fullName>
    </submittedName>
</protein>
<evidence type="ECO:0000313" key="1">
    <source>
        <dbReference type="EMBL" id="EGC01711.1"/>
    </source>
</evidence>
<reference evidence="1 2" key="1">
    <citation type="submission" date="2011-02" db="EMBL/GenBank/DDBJ databases">
        <authorList>
            <person name="Nelson K.E."/>
            <person name="Sutton G."/>
            <person name="Torralba M."/>
            <person name="Durkin S."/>
            <person name="Harkins D."/>
            <person name="Montgomery R."/>
            <person name="Ziemer C."/>
            <person name="Klaassens E."/>
            <person name="Ocuiv P."/>
            <person name="Morrison M."/>
        </authorList>
    </citation>
    <scope>NUCLEOTIDE SEQUENCE [LARGE SCALE GENOMIC DNA]</scope>
    <source>
        <strain evidence="1 2">8</strain>
    </source>
</reference>
<dbReference type="OrthoDB" id="2002709at2"/>
<proteinExistence type="predicted"/>